<dbReference type="Proteomes" id="UP000015101">
    <property type="component" value="Unassembled WGS sequence"/>
</dbReference>
<feature type="compositionally biased region" description="Basic and acidic residues" evidence="1">
    <location>
        <begin position="7"/>
        <end position="36"/>
    </location>
</feature>
<feature type="region of interest" description="Disordered" evidence="1">
    <location>
        <begin position="1"/>
        <end position="36"/>
    </location>
</feature>
<protein>
    <submittedName>
        <fullName evidence="2 3">Uncharacterized protein</fullName>
    </submittedName>
</protein>
<evidence type="ECO:0000256" key="1">
    <source>
        <dbReference type="SAM" id="MobiDB-lite"/>
    </source>
</evidence>
<reference evidence="3" key="3">
    <citation type="submission" date="2015-06" db="UniProtKB">
        <authorList>
            <consortium name="EnsemblMetazoa"/>
        </authorList>
    </citation>
    <scope>IDENTIFICATION</scope>
</reference>
<dbReference type="EnsemblMetazoa" id="HelroT162173">
    <property type="protein sequence ID" value="HelroP162173"/>
    <property type="gene ID" value="HelroG162173"/>
</dbReference>
<dbReference type="GeneID" id="20199466"/>
<accession>T1ESB6</accession>
<evidence type="ECO:0000313" key="4">
    <source>
        <dbReference type="Proteomes" id="UP000015101"/>
    </source>
</evidence>
<proteinExistence type="predicted"/>
<dbReference type="CTD" id="20199466"/>
<reference evidence="2 4" key="2">
    <citation type="journal article" date="2013" name="Nature">
        <title>Insights into bilaterian evolution from three spiralian genomes.</title>
        <authorList>
            <person name="Simakov O."/>
            <person name="Marletaz F."/>
            <person name="Cho S.J."/>
            <person name="Edsinger-Gonzales E."/>
            <person name="Havlak P."/>
            <person name="Hellsten U."/>
            <person name="Kuo D.H."/>
            <person name="Larsson T."/>
            <person name="Lv J."/>
            <person name="Arendt D."/>
            <person name="Savage R."/>
            <person name="Osoegawa K."/>
            <person name="de Jong P."/>
            <person name="Grimwood J."/>
            <person name="Chapman J.A."/>
            <person name="Shapiro H."/>
            <person name="Aerts A."/>
            <person name="Otillar R.P."/>
            <person name="Terry A.Y."/>
            <person name="Boore J.L."/>
            <person name="Grigoriev I.V."/>
            <person name="Lindberg D.R."/>
            <person name="Seaver E.C."/>
            <person name="Weisblat D.A."/>
            <person name="Putnam N.H."/>
            <person name="Rokhsar D.S."/>
        </authorList>
    </citation>
    <scope>NUCLEOTIDE SEQUENCE</scope>
</reference>
<dbReference type="AlphaFoldDB" id="T1ESB6"/>
<sequence length="151" mass="15646">MGKGGKPKKDGKSNKKGTKDKEEKPKGDKKKSGEDGESAREICDFDGCKCYNQLKVILLFTFDEELKCAVSEICQIQLLEALGSEINARLFGTPCCAGTKKCCKGKGYSRGAGFGVNGGLGSVGGGGVSGGFGGVGGFDADYDGGAFYESL</sequence>
<dbReference type="RefSeq" id="XP_009022704.1">
    <property type="nucleotide sequence ID" value="XM_009024456.1"/>
</dbReference>
<name>T1ESB6_HELRO</name>
<keyword evidence="4" id="KW-1185">Reference proteome</keyword>
<organism evidence="3 4">
    <name type="scientific">Helobdella robusta</name>
    <name type="common">Californian leech</name>
    <dbReference type="NCBI Taxonomy" id="6412"/>
    <lineage>
        <taxon>Eukaryota</taxon>
        <taxon>Metazoa</taxon>
        <taxon>Spiralia</taxon>
        <taxon>Lophotrochozoa</taxon>
        <taxon>Annelida</taxon>
        <taxon>Clitellata</taxon>
        <taxon>Hirudinea</taxon>
        <taxon>Rhynchobdellida</taxon>
        <taxon>Glossiphoniidae</taxon>
        <taxon>Helobdella</taxon>
    </lineage>
</organism>
<gene>
    <name evidence="3" type="primary">20199466</name>
    <name evidence="2" type="ORF">HELRODRAFT_162173</name>
</gene>
<reference evidence="4" key="1">
    <citation type="submission" date="2012-12" db="EMBL/GenBank/DDBJ databases">
        <authorList>
            <person name="Hellsten U."/>
            <person name="Grimwood J."/>
            <person name="Chapman J.A."/>
            <person name="Shapiro H."/>
            <person name="Aerts A."/>
            <person name="Otillar R.P."/>
            <person name="Terry A.Y."/>
            <person name="Boore J.L."/>
            <person name="Simakov O."/>
            <person name="Marletaz F."/>
            <person name="Cho S.-J."/>
            <person name="Edsinger-Gonzales E."/>
            <person name="Havlak P."/>
            <person name="Kuo D.-H."/>
            <person name="Larsson T."/>
            <person name="Lv J."/>
            <person name="Arendt D."/>
            <person name="Savage R."/>
            <person name="Osoegawa K."/>
            <person name="de Jong P."/>
            <person name="Lindberg D.R."/>
            <person name="Seaver E.C."/>
            <person name="Weisblat D.A."/>
            <person name="Putnam N.H."/>
            <person name="Grigoriev I.V."/>
            <person name="Rokhsar D.S."/>
        </authorList>
    </citation>
    <scope>NUCLEOTIDE SEQUENCE</scope>
</reference>
<dbReference type="KEGG" id="hro:HELRODRAFT_162173"/>
<dbReference type="HOGENOM" id="CLU_1733487_0_0_1"/>
<evidence type="ECO:0000313" key="2">
    <source>
        <dbReference type="EMBL" id="ESN98722.1"/>
    </source>
</evidence>
<dbReference type="EMBL" id="AMQM01001048">
    <property type="status" value="NOT_ANNOTATED_CDS"/>
    <property type="molecule type" value="Genomic_DNA"/>
</dbReference>
<dbReference type="InParanoid" id="T1ESB6"/>
<dbReference type="EMBL" id="KB097143">
    <property type="protein sequence ID" value="ESN98722.1"/>
    <property type="molecule type" value="Genomic_DNA"/>
</dbReference>
<evidence type="ECO:0000313" key="3">
    <source>
        <dbReference type="EnsemblMetazoa" id="HelroP162173"/>
    </source>
</evidence>